<dbReference type="EMBL" id="JAPFFF010000012">
    <property type="protein sequence ID" value="KAK8876388.1"/>
    <property type="molecule type" value="Genomic_DNA"/>
</dbReference>
<keyword evidence="1" id="KW-0812">Transmembrane</keyword>
<evidence type="ECO:0000313" key="2">
    <source>
        <dbReference type="EMBL" id="KAK8876388.1"/>
    </source>
</evidence>
<keyword evidence="1" id="KW-1133">Transmembrane helix</keyword>
<sequence>MLFYIFSAITINFHDYIDGLQNVQYNFNSDRQEMEIKVLKKDISLYFQKSKDIEISLIKDLNRKPIQTNGYNIPVNSTLNIFAKWETHNDYIIGFFDNENCDYVYYSKSTKSVFPLFLYRGKNLCIYHLQKNSKIKIGGMNFSKIARLIANSEFAEISSSSFTSNRNNENIFIKRNRNILNYDDDDDNIPGFANQNNFTYALGYIFLFAGAFLYILVGCVLGSDCCDCCKCKCCPECDLYKYFDNRDNAFYTKTLEQFQEVLV</sequence>
<dbReference type="Proteomes" id="UP001470230">
    <property type="component" value="Unassembled WGS sequence"/>
</dbReference>
<reference evidence="2 3" key="1">
    <citation type="submission" date="2024-04" db="EMBL/GenBank/DDBJ databases">
        <title>Tritrichomonas musculus Genome.</title>
        <authorList>
            <person name="Alves-Ferreira E."/>
            <person name="Grigg M."/>
            <person name="Lorenzi H."/>
            <person name="Galac M."/>
        </authorList>
    </citation>
    <scope>NUCLEOTIDE SEQUENCE [LARGE SCALE GENOMIC DNA]</scope>
    <source>
        <strain evidence="2 3">EAF2021</strain>
    </source>
</reference>
<organism evidence="2 3">
    <name type="scientific">Tritrichomonas musculus</name>
    <dbReference type="NCBI Taxonomy" id="1915356"/>
    <lineage>
        <taxon>Eukaryota</taxon>
        <taxon>Metamonada</taxon>
        <taxon>Parabasalia</taxon>
        <taxon>Tritrichomonadida</taxon>
        <taxon>Tritrichomonadidae</taxon>
        <taxon>Tritrichomonas</taxon>
    </lineage>
</organism>
<keyword evidence="3" id="KW-1185">Reference proteome</keyword>
<comment type="caution">
    <text evidence="2">The sequence shown here is derived from an EMBL/GenBank/DDBJ whole genome shotgun (WGS) entry which is preliminary data.</text>
</comment>
<keyword evidence="1" id="KW-0472">Membrane</keyword>
<evidence type="ECO:0000256" key="1">
    <source>
        <dbReference type="SAM" id="Phobius"/>
    </source>
</evidence>
<feature type="transmembrane region" description="Helical" evidence="1">
    <location>
        <begin position="201"/>
        <end position="223"/>
    </location>
</feature>
<name>A0ABR2JEK3_9EUKA</name>
<gene>
    <name evidence="2" type="ORF">M9Y10_006592</name>
</gene>
<evidence type="ECO:0000313" key="3">
    <source>
        <dbReference type="Proteomes" id="UP001470230"/>
    </source>
</evidence>
<proteinExistence type="predicted"/>
<accession>A0ABR2JEK3</accession>
<protein>
    <submittedName>
        <fullName evidence="2">Uncharacterized protein</fullName>
    </submittedName>
</protein>